<proteinExistence type="predicted"/>
<evidence type="ECO:0000256" key="2">
    <source>
        <dbReference type="ARBA" id="ARBA00023242"/>
    </source>
</evidence>
<dbReference type="RefSeq" id="XP_064712736.1">
    <property type="nucleotide sequence ID" value="XM_064844876.1"/>
</dbReference>
<comment type="subcellular location">
    <subcellularLocation>
        <location evidence="1">Nucleus</location>
    </subcellularLocation>
</comment>
<dbReference type="InterPro" id="IPR007219">
    <property type="entry name" value="XnlR_reg_dom"/>
</dbReference>
<dbReference type="InterPro" id="IPR050613">
    <property type="entry name" value="Sec_Metabolite_Reg"/>
</dbReference>
<dbReference type="GeneID" id="89969472"/>
<dbReference type="SMART" id="SM00906">
    <property type="entry name" value="Fungal_trans"/>
    <property type="match status" value="1"/>
</dbReference>
<dbReference type="EMBL" id="JAVRRD010000001">
    <property type="protein sequence ID" value="KAK5065412.1"/>
    <property type="molecule type" value="Genomic_DNA"/>
</dbReference>
<evidence type="ECO:0000256" key="1">
    <source>
        <dbReference type="ARBA" id="ARBA00004123"/>
    </source>
</evidence>
<dbReference type="GO" id="GO:0008270">
    <property type="term" value="F:zinc ion binding"/>
    <property type="evidence" value="ECO:0007669"/>
    <property type="project" value="InterPro"/>
</dbReference>
<organism evidence="4 5">
    <name type="scientific">Exophiala bonariae</name>
    <dbReference type="NCBI Taxonomy" id="1690606"/>
    <lineage>
        <taxon>Eukaryota</taxon>
        <taxon>Fungi</taxon>
        <taxon>Dikarya</taxon>
        <taxon>Ascomycota</taxon>
        <taxon>Pezizomycotina</taxon>
        <taxon>Eurotiomycetes</taxon>
        <taxon>Chaetothyriomycetidae</taxon>
        <taxon>Chaetothyriales</taxon>
        <taxon>Herpotrichiellaceae</taxon>
        <taxon>Exophiala</taxon>
    </lineage>
</organism>
<accession>A0AAV9NT64</accession>
<feature type="domain" description="Xylanolytic transcriptional activator regulatory" evidence="3">
    <location>
        <begin position="15"/>
        <end position="88"/>
    </location>
</feature>
<dbReference type="Proteomes" id="UP001358417">
    <property type="component" value="Unassembled WGS sequence"/>
</dbReference>
<dbReference type="PANTHER" id="PTHR31001:SF85">
    <property type="entry name" value="ZN(II)2CYS6 TRANSCRIPTION FACTOR (EUROFUNG)"/>
    <property type="match status" value="1"/>
</dbReference>
<keyword evidence="2" id="KW-0539">Nucleus</keyword>
<comment type="caution">
    <text evidence="4">The sequence shown here is derived from an EMBL/GenBank/DDBJ whole genome shotgun (WGS) entry which is preliminary data.</text>
</comment>
<sequence>MYIMAGAGRLSTASMWSLMGLILRNSEKLGIHRDGTFLGLSPASTEERRRLWWQLQHFDLGLAVMTGVTSLTLMADWDAKLPLNIEDDDLYPDMGEAPRERQGLTSMSYCLYTYWVIQRQRAFFKSIQGRFELSWQSKESLPEVSKEMLIEQLEEGLNTKFLQFCDPIKPVEVLLQLSARSLICMLQLRTLYTLLPNEQMSLERREKLVTASMRSLEYNIASHSHPIIRPFQWWVKGMFPWHSLVCILIEASRQDDPSKVQQLWELLARVYDANTSLYQLSEDRRRLHAAELVLSASKTRQMKPSPNNCPQTPEFVIKLEAQVAGLAGKAAAESTTPSPNIVRDLSTEFPTFENAVPFDLDFQDVDWGFWESIG</sequence>
<evidence type="ECO:0000259" key="3">
    <source>
        <dbReference type="SMART" id="SM00906"/>
    </source>
</evidence>
<dbReference type="PANTHER" id="PTHR31001">
    <property type="entry name" value="UNCHARACTERIZED TRANSCRIPTIONAL REGULATORY PROTEIN"/>
    <property type="match status" value="1"/>
</dbReference>
<dbReference type="AlphaFoldDB" id="A0AAV9NT64"/>
<evidence type="ECO:0000313" key="4">
    <source>
        <dbReference type="EMBL" id="KAK5065412.1"/>
    </source>
</evidence>
<dbReference type="Pfam" id="PF04082">
    <property type="entry name" value="Fungal_trans"/>
    <property type="match status" value="1"/>
</dbReference>
<dbReference type="GO" id="GO:0003677">
    <property type="term" value="F:DNA binding"/>
    <property type="evidence" value="ECO:0007669"/>
    <property type="project" value="InterPro"/>
</dbReference>
<keyword evidence="5" id="KW-1185">Reference proteome</keyword>
<evidence type="ECO:0000313" key="5">
    <source>
        <dbReference type="Proteomes" id="UP001358417"/>
    </source>
</evidence>
<gene>
    <name evidence="4" type="ORF">LTR84_001250</name>
</gene>
<name>A0AAV9NT64_9EURO</name>
<dbReference type="CDD" id="cd12148">
    <property type="entry name" value="fungal_TF_MHR"/>
    <property type="match status" value="1"/>
</dbReference>
<protein>
    <recommendedName>
        <fullName evidence="3">Xylanolytic transcriptional activator regulatory domain-containing protein</fullName>
    </recommendedName>
</protein>
<dbReference type="GO" id="GO:0005634">
    <property type="term" value="C:nucleus"/>
    <property type="evidence" value="ECO:0007669"/>
    <property type="project" value="UniProtKB-SubCell"/>
</dbReference>
<reference evidence="4 5" key="1">
    <citation type="submission" date="2023-08" db="EMBL/GenBank/DDBJ databases">
        <title>Black Yeasts Isolated from many extreme environments.</title>
        <authorList>
            <person name="Coleine C."/>
            <person name="Stajich J.E."/>
            <person name="Selbmann L."/>
        </authorList>
    </citation>
    <scope>NUCLEOTIDE SEQUENCE [LARGE SCALE GENOMIC DNA]</scope>
    <source>
        <strain evidence="4 5">CCFEE 5792</strain>
    </source>
</reference>
<dbReference type="GO" id="GO:0006351">
    <property type="term" value="P:DNA-templated transcription"/>
    <property type="evidence" value="ECO:0007669"/>
    <property type="project" value="InterPro"/>
</dbReference>